<comment type="similarity">
    <text evidence="1 2">Belongs to the phospholipid scramblase family.</text>
</comment>
<evidence type="ECO:0000256" key="1">
    <source>
        <dbReference type="ARBA" id="ARBA00005350"/>
    </source>
</evidence>
<name>W8BED8_CERCA</name>
<accession>W8BED8</accession>
<dbReference type="EMBL" id="GAMC01006905">
    <property type="protein sequence ID" value="JAB99650.1"/>
    <property type="molecule type" value="mRNA"/>
</dbReference>
<feature type="region of interest" description="Disordered" evidence="3">
    <location>
        <begin position="22"/>
        <end position="49"/>
    </location>
</feature>
<evidence type="ECO:0000313" key="4">
    <source>
        <dbReference type="EMBL" id="JAB99650.1"/>
    </source>
</evidence>
<keyword evidence="2" id="KW-0106">Calcium</keyword>
<dbReference type="GO" id="GO:0005886">
    <property type="term" value="C:plasma membrane"/>
    <property type="evidence" value="ECO:0007669"/>
    <property type="project" value="TreeGrafter"/>
</dbReference>
<dbReference type="OrthoDB" id="444338at2759"/>
<dbReference type="PANTHER" id="PTHR23248">
    <property type="entry name" value="PHOSPHOLIPID SCRAMBLASE-RELATED"/>
    <property type="match status" value="1"/>
</dbReference>
<evidence type="ECO:0000256" key="3">
    <source>
        <dbReference type="SAM" id="MobiDB-lite"/>
    </source>
</evidence>
<dbReference type="GO" id="GO:0017128">
    <property type="term" value="F:phospholipid scramblase activity"/>
    <property type="evidence" value="ECO:0007669"/>
    <property type="project" value="InterPro"/>
</dbReference>
<reference evidence="4" key="1">
    <citation type="submission" date="2013-07" db="EMBL/GenBank/DDBJ databases">
        <authorList>
            <person name="Geib S."/>
        </authorList>
    </citation>
    <scope>NUCLEOTIDE SEQUENCE</scope>
</reference>
<dbReference type="Pfam" id="PF03803">
    <property type="entry name" value="Scramblase"/>
    <property type="match status" value="1"/>
</dbReference>
<dbReference type="AlphaFoldDB" id="W8BED8"/>
<sequence length="309" mass="34702">MLQNDAVRNLQFDSEIRVAQQNNTEPRVYDGPISITSQPTTSPERIPLPLPVSTIGGSLATHRSFSIPMTGFDFLTELPSVHIEQTFELNESLTSVSSENRYTVRSPLGDAIYSASESSTSRNRLLCGAGRPFQMHILDKTHQEAILLRKPLALGAFCCHPVNLEVWIPPGNLLGRIVNSPAFLKPEYFIQDGVTGEPTFCIEGPENSGFCCFCLPKESFFKIHSGGDLRASIDHKWIAGKSQYTTNVYFSDTKLSAKDRALILGAAFLMEYMYFQTRLCLLFISYEHSYESNSRIKVLNESHCVRHFY</sequence>
<keyword evidence="2" id="KW-0449">Lipoprotein</keyword>
<protein>
    <recommendedName>
        <fullName evidence="2">Phospholipid scramblase</fullName>
    </recommendedName>
</protein>
<feature type="compositionally biased region" description="Polar residues" evidence="3">
    <location>
        <begin position="34"/>
        <end position="43"/>
    </location>
</feature>
<dbReference type="InterPro" id="IPR005552">
    <property type="entry name" value="Scramblase"/>
</dbReference>
<comment type="cofactor">
    <cofactor evidence="2">
        <name>Ca(2+)</name>
        <dbReference type="ChEBI" id="CHEBI:29108"/>
    </cofactor>
</comment>
<keyword evidence="2" id="KW-0564">Palmitate</keyword>
<proteinExistence type="evidence at transcript level"/>
<dbReference type="PANTHER" id="PTHR23248:SF4">
    <property type="entry name" value="PHOSPHOLIPID SCRAMBLASE"/>
    <property type="match status" value="1"/>
</dbReference>
<organism evidence="4">
    <name type="scientific">Ceratitis capitata</name>
    <name type="common">Mediterranean fruit fly</name>
    <name type="synonym">Tephritis capitata</name>
    <dbReference type="NCBI Taxonomy" id="7213"/>
    <lineage>
        <taxon>Eukaryota</taxon>
        <taxon>Metazoa</taxon>
        <taxon>Ecdysozoa</taxon>
        <taxon>Arthropoda</taxon>
        <taxon>Hexapoda</taxon>
        <taxon>Insecta</taxon>
        <taxon>Pterygota</taxon>
        <taxon>Neoptera</taxon>
        <taxon>Endopterygota</taxon>
        <taxon>Diptera</taxon>
        <taxon>Brachycera</taxon>
        <taxon>Muscomorpha</taxon>
        <taxon>Tephritoidea</taxon>
        <taxon>Tephritidae</taxon>
        <taxon>Ceratitis</taxon>
        <taxon>Ceratitis</taxon>
    </lineage>
</organism>
<reference evidence="4" key="2">
    <citation type="journal article" date="2014" name="BMC Genomics">
        <title>A genomic perspective to assessing quality of mass-reared SIT flies used in Mediterranean fruit fly (Ceratitis capitata) eradication in California.</title>
        <authorList>
            <person name="Calla B."/>
            <person name="Hall B."/>
            <person name="Hou S."/>
            <person name="Geib S.M."/>
        </authorList>
    </citation>
    <scope>NUCLEOTIDE SEQUENCE</scope>
</reference>
<gene>
    <name evidence="4" type="primary">PLS2</name>
</gene>
<comment type="function">
    <text evidence="2">May mediate accelerated ATP-independent bidirectional transbilayer migration of phospholipids upon binding calcium ions that results in a loss of phospholipid asymmetry in the plasma membrane.</text>
</comment>
<evidence type="ECO:0000256" key="2">
    <source>
        <dbReference type="RuleBase" id="RU363116"/>
    </source>
</evidence>